<protein>
    <submittedName>
        <fullName evidence="2">HD domain-containing protein</fullName>
    </submittedName>
</protein>
<feature type="domain" description="HD/PDEase" evidence="1">
    <location>
        <begin position="22"/>
        <end position="136"/>
    </location>
</feature>
<evidence type="ECO:0000313" key="3">
    <source>
        <dbReference type="Proteomes" id="UP001597116"/>
    </source>
</evidence>
<reference evidence="3" key="1">
    <citation type="journal article" date="2019" name="Int. J. Syst. Evol. Microbiol.">
        <title>The Global Catalogue of Microorganisms (GCM) 10K type strain sequencing project: providing services to taxonomists for standard genome sequencing and annotation.</title>
        <authorList>
            <consortium name="The Broad Institute Genomics Platform"/>
            <consortium name="The Broad Institute Genome Sequencing Center for Infectious Disease"/>
            <person name="Wu L."/>
            <person name="Ma J."/>
        </authorList>
    </citation>
    <scope>NUCLEOTIDE SEQUENCE [LARGE SCALE GENOMIC DNA]</scope>
    <source>
        <strain evidence="3">CCUG 55608</strain>
    </source>
</reference>
<proteinExistence type="predicted"/>
<dbReference type="CDD" id="cd00077">
    <property type="entry name" value="HDc"/>
    <property type="match status" value="1"/>
</dbReference>
<dbReference type="EMBL" id="JBHTLP010000011">
    <property type="protein sequence ID" value="MFD1143361.1"/>
    <property type="molecule type" value="Genomic_DNA"/>
</dbReference>
<organism evidence="2 3">
    <name type="scientific">Larkinella insperata</name>
    <dbReference type="NCBI Taxonomy" id="332158"/>
    <lineage>
        <taxon>Bacteria</taxon>
        <taxon>Pseudomonadati</taxon>
        <taxon>Bacteroidota</taxon>
        <taxon>Cytophagia</taxon>
        <taxon>Cytophagales</taxon>
        <taxon>Spirosomataceae</taxon>
        <taxon>Larkinella</taxon>
    </lineage>
</organism>
<name>A0ABW3QG30_9BACT</name>
<evidence type="ECO:0000313" key="2">
    <source>
        <dbReference type="EMBL" id="MFD1143361.1"/>
    </source>
</evidence>
<dbReference type="RefSeq" id="WP_265991282.1">
    <property type="nucleotide sequence ID" value="NZ_CP110973.1"/>
</dbReference>
<comment type="caution">
    <text evidence="2">The sequence shown here is derived from an EMBL/GenBank/DDBJ whole genome shotgun (WGS) entry which is preliminary data.</text>
</comment>
<keyword evidence="3" id="KW-1185">Reference proteome</keyword>
<dbReference type="Pfam" id="PF01966">
    <property type="entry name" value="HD"/>
    <property type="match status" value="1"/>
</dbReference>
<sequence length="197" mass="22643">MNLPQAEAFILARLERELAPTLYYHGIHHTRDVADVALRLAQAENITDAPTLALLRTAALYHDCGFVTTYQGHEAEGCRYARQTLPEFGYSTQQIEQICGMILATQIPQSPQNLLEQILCDADLDYLGRPDFEPIAQTLFRELKARNLISDEPTWNRVQVDFLEGHRYWTPTANALRRENKQRQLDHLKEIVSHYPV</sequence>
<dbReference type="InterPro" id="IPR003607">
    <property type="entry name" value="HD/PDEase_dom"/>
</dbReference>
<dbReference type="Proteomes" id="UP001597116">
    <property type="component" value="Unassembled WGS sequence"/>
</dbReference>
<dbReference type="InterPro" id="IPR006674">
    <property type="entry name" value="HD_domain"/>
</dbReference>
<evidence type="ECO:0000259" key="1">
    <source>
        <dbReference type="SMART" id="SM00471"/>
    </source>
</evidence>
<dbReference type="Gene3D" id="1.10.3210.10">
    <property type="entry name" value="Hypothetical protein af1432"/>
    <property type="match status" value="1"/>
</dbReference>
<accession>A0ABW3QG30</accession>
<dbReference type="SUPFAM" id="SSF109604">
    <property type="entry name" value="HD-domain/PDEase-like"/>
    <property type="match status" value="1"/>
</dbReference>
<dbReference type="SMART" id="SM00471">
    <property type="entry name" value="HDc"/>
    <property type="match status" value="1"/>
</dbReference>
<gene>
    <name evidence="2" type="ORF">ACFQ4C_19690</name>
</gene>